<keyword evidence="2" id="KW-1015">Disulfide bond</keyword>
<dbReference type="InterPro" id="IPR057774">
    <property type="entry name" value="D8C_UMOD/GP2/OIT3-like"/>
</dbReference>
<organism evidence="4 5">
    <name type="scientific">Oreochromis aureus</name>
    <name type="common">Israeli tilapia</name>
    <name type="synonym">Chromis aureus</name>
    <dbReference type="NCBI Taxonomy" id="47969"/>
    <lineage>
        <taxon>Eukaryota</taxon>
        <taxon>Metazoa</taxon>
        <taxon>Chordata</taxon>
        <taxon>Craniata</taxon>
        <taxon>Vertebrata</taxon>
        <taxon>Euteleostomi</taxon>
        <taxon>Actinopterygii</taxon>
        <taxon>Neopterygii</taxon>
        <taxon>Teleostei</taxon>
        <taxon>Neoteleostei</taxon>
        <taxon>Acanthomorphata</taxon>
        <taxon>Ovalentaria</taxon>
        <taxon>Cichlomorphae</taxon>
        <taxon>Cichliformes</taxon>
        <taxon>Cichlidae</taxon>
        <taxon>African cichlids</taxon>
        <taxon>Pseudocrenilabrinae</taxon>
        <taxon>Oreochromini</taxon>
        <taxon>Oreochromis</taxon>
    </lineage>
</organism>
<sequence>MIERSPGQPCYTLFFIQTLGDSQSVDPCNSYTVLNDEWRSTNNINNPVLHCDRDINWHGWYRLFLGNSSARIPERCTEAFGCGTHAAMWITEAHPTQPGEIVTPNVCSSWHGYCCWRPPHTIQVKLCYGGYYVYKLESPPSCYFAYCTGIVIL</sequence>
<reference evidence="4" key="2">
    <citation type="submission" date="2025-09" db="UniProtKB">
        <authorList>
            <consortium name="Ensembl"/>
        </authorList>
    </citation>
    <scope>IDENTIFICATION</scope>
</reference>
<protein>
    <recommendedName>
        <fullName evidence="3">UMOD/GP2/OIT3-like D8C domain-containing protein</fullName>
    </recommendedName>
</protein>
<keyword evidence="1" id="KW-0732">Signal</keyword>
<name>A0A668RPP7_OREAU</name>
<feature type="domain" description="UMOD/GP2/OIT3-like D8C" evidence="3">
    <location>
        <begin position="61"/>
        <end position="148"/>
    </location>
</feature>
<evidence type="ECO:0000256" key="2">
    <source>
        <dbReference type="ARBA" id="ARBA00023157"/>
    </source>
</evidence>
<evidence type="ECO:0000313" key="5">
    <source>
        <dbReference type="Proteomes" id="UP000472276"/>
    </source>
</evidence>
<proteinExistence type="predicted"/>
<keyword evidence="5" id="KW-1185">Reference proteome</keyword>
<evidence type="ECO:0000313" key="4">
    <source>
        <dbReference type="Ensembl" id="ENSOABP00000006422.2"/>
    </source>
</evidence>
<dbReference type="PANTHER" id="PTHR36191:SF4">
    <property type="entry name" value="VWFD DOMAIN-CONTAINING PROTEIN"/>
    <property type="match status" value="1"/>
</dbReference>
<evidence type="ECO:0000259" key="3">
    <source>
        <dbReference type="Pfam" id="PF23283"/>
    </source>
</evidence>
<accession>A0A668RPP7</accession>
<reference evidence="4" key="1">
    <citation type="submission" date="2025-08" db="UniProtKB">
        <authorList>
            <consortium name="Ensembl"/>
        </authorList>
    </citation>
    <scope>IDENTIFICATION</scope>
</reference>
<dbReference type="Proteomes" id="UP000472276">
    <property type="component" value="Unassembled WGS sequence"/>
</dbReference>
<dbReference type="PANTHER" id="PTHR36191">
    <property type="entry name" value="ENDO/EXONUCLEASE/PHOSPHATASE DOMAIN-CONTAINING PROTEIN-RELATED"/>
    <property type="match status" value="1"/>
</dbReference>
<dbReference type="Pfam" id="PF23283">
    <property type="entry name" value="D8C_UMOD"/>
    <property type="match status" value="1"/>
</dbReference>
<dbReference type="Ensembl" id="ENSOABT00000006650.2">
    <property type="protein sequence ID" value="ENSOABP00000006422.2"/>
    <property type="gene ID" value="ENSOABG00000003597.2"/>
</dbReference>
<dbReference type="AlphaFoldDB" id="A0A668RPP7"/>
<dbReference type="OMA" id="IGMTHEW"/>
<evidence type="ECO:0000256" key="1">
    <source>
        <dbReference type="ARBA" id="ARBA00022729"/>
    </source>
</evidence>